<comment type="similarity">
    <text evidence="2 9 10">Belongs to the acetokinase family.</text>
</comment>
<dbReference type="EMBL" id="AP027079">
    <property type="protein sequence ID" value="BDU69271.1"/>
    <property type="molecule type" value="Genomic_DNA"/>
</dbReference>
<dbReference type="CDD" id="cd24011">
    <property type="entry name" value="ASKHA_NBD_BK"/>
    <property type="match status" value="1"/>
</dbReference>
<evidence type="ECO:0000256" key="6">
    <source>
        <dbReference type="ARBA" id="ARBA00022777"/>
    </source>
</evidence>
<dbReference type="InterPro" id="IPR000890">
    <property type="entry name" value="Aliphatic_acid_kin_short-chain"/>
</dbReference>
<evidence type="ECO:0000259" key="11">
    <source>
        <dbReference type="Pfam" id="PF01515"/>
    </source>
</evidence>
<evidence type="ECO:0000313" key="12">
    <source>
        <dbReference type="EMBL" id="BDU69271.1"/>
    </source>
</evidence>
<evidence type="ECO:0000256" key="5">
    <source>
        <dbReference type="ARBA" id="ARBA00022741"/>
    </source>
</evidence>
<feature type="domain" description="Phosphate acetyl/butaryl transferase" evidence="11">
    <location>
        <begin position="18"/>
        <end position="347"/>
    </location>
</feature>
<dbReference type="Proteomes" id="UP001242010">
    <property type="component" value="Chromosome"/>
</dbReference>
<dbReference type="InterPro" id="IPR002505">
    <property type="entry name" value="PTA_PTB"/>
</dbReference>
<evidence type="ECO:0000256" key="4">
    <source>
        <dbReference type="ARBA" id="ARBA00022679"/>
    </source>
</evidence>
<dbReference type="NCBIfam" id="NF002834">
    <property type="entry name" value="PRK03011.1-5"/>
    <property type="match status" value="1"/>
</dbReference>
<evidence type="ECO:0000256" key="9">
    <source>
        <dbReference type="HAMAP-Rule" id="MF_00542"/>
    </source>
</evidence>
<keyword evidence="4 9" id="KW-0808">Transferase</keyword>
<dbReference type="PRINTS" id="PR00471">
    <property type="entry name" value="ACETATEKNASE"/>
</dbReference>
<evidence type="ECO:0000256" key="2">
    <source>
        <dbReference type="ARBA" id="ARBA00008748"/>
    </source>
</evidence>
<dbReference type="PANTHER" id="PTHR21060:SF3">
    <property type="entry name" value="BUTYRATE KINASE 2-RELATED"/>
    <property type="match status" value="1"/>
</dbReference>
<keyword evidence="6 9" id="KW-0418">Kinase</keyword>
<dbReference type="SUPFAM" id="SSF53067">
    <property type="entry name" value="Actin-like ATPase domain"/>
    <property type="match status" value="2"/>
</dbReference>
<accession>A0ABM8DQL2</accession>
<evidence type="ECO:0000256" key="7">
    <source>
        <dbReference type="ARBA" id="ARBA00022840"/>
    </source>
</evidence>
<dbReference type="Gene3D" id="3.40.50.10750">
    <property type="entry name" value="Isocitrate/Isopropylmalate dehydrogenase-like"/>
    <property type="match status" value="1"/>
</dbReference>
<name>A0ABM8DQL2_9BACT</name>
<comment type="subcellular location">
    <subcellularLocation>
        <location evidence="1 9">Cytoplasm</location>
    </subcellularLocation>
</comment>
<dbReference type="Gene3D" id="3.30.420.40">
    <property type="match status" value="2"/>
</dbReference>
<organism evidence="12 13">
    <name type="scientific">Geothrix oryzae</name>
    <dbReference type="NCBI Taxonomy" id="2927975"/>
    <lineage>
        <taxon>Bacteria</taxon>
        <taxon>Pseudomonadati</taxon>
        <taxon>Acidobacteriota</taxon>
        <taxon>Holophagae</taxon>
        <taxon>Holophagales</taxon>
        <taxon>Holophagaceae</taxon>
        <taxon>Geothrix</taxon>
    </lineage>
</organism>
<dbReference type="InterPro" id="IPR011245">
    <property type="entry name" value="Butyrate_kin"/>
</dbReference>
<comment type="catalytic activity">
    <reaction evidence="8 9">
        <text>butanoate + ATP = butanoyl phosphate + ADP</text>
        <dbReference type="Rhea" id="RHEA:13585"/>
        <dbReference type="ChEBI" id="CHEBI:17968"/>
        <dbReference type="ChEBI" id="CHEBI:30616"/>
        <dbReference type="ChEBI" id="CHEBI:58079"/>
        <dbReference type="ChEBI" id="CHEBI:456216"/>
        <dbReference type="EC" id="2.7.2.7"/>
    </reaction>
</comment>
<dbReference type="PROSITE" id="PS01075">
    <property type="entry name" value="ACETATE_KINASE_1"/>
    <property type="match status" value="1"/>
</dbReference>
<dbReference type="InterPro" id="IPR023865">
    <property type="entry name" value="Aliphatic_acid_kinase_CS"/>
</dbReference>
<reference evidence="13" key="1">
    <citation type="journal article" date="2023" name="Int. J. Syst. Evol. Microbiol.">
        <title>Mesoterricola silvestris gen. nov., sp. nov., Mesoterricola sediminis sp. nov., Geothrix oryzae sp. nov., Geothrix edaphica sp. nov., Geothrix rubra sp. nov., and Geothrix limicola sp. nov., six novel members of Acidobacteriota isolated from soils.</title>
        <authorList>
            <person name="Itoh H."/>
            <person name="Sugisawa Y."/>
            <person name="Mise K."/>
            <person name="Xu Z."/>
            <person name="Kuniyasu M."/>
            <person name="Ushijima N."/>
            <person name="Kawano K."/>
            <person name="Kobayashi E."/>
            <person name="Shiratori Y."/>
            <person name="Masuda Y."/>
            <person name="Senoo K."/>
        </authorList>
    </citation>
    <scope>NUCLEOTIDE SEQUENCE [LARGE SCALE GENOMIC DNA]</scope>
    <source>
        <strain evidence="13">Red222</strain>
    </source>
</reference>
<sequence length="736" mass="80145">MFDIEASLDSRLLAEPRNRPTVVFPEALDPRTLEAACFLSRFIRPVFLAPEAEVRAVAAQHLAHLGADRVAYTLSESAFVVPATRPDLVEAFATACVDFGRTHGRPMSLDEARLLVSEPGRFGIWAVKQGHADMVVGGAIHEPKAFFRPMVELLAHRSVACEAGVFVLPDSHPNDVYPHNIVVFGDVGVNATMTPRTLAEVAVGTCAVARDLFPEEVLPEIRCAMVSYSNRGSDEGPSPELVRQAADLVPDILAERIAHSTRYASIHIRGEVKVSVALSRRSADLYHPDGLPWEGGPNVIVCPNLDMGNLLYHLYATRFPEARKFPVMFGLWFQGVDLPMDCTPEDIRLAVKASVLRLHAYGEWKRTPKDTFFRRHRVLVLNPGSTSTKTSIFEGDEERFTEELQHPAEELKAFEGRPITEQFAFRKQSVLRFLADKGLSLGDLDAVAGRGGLLRPIPHGTWTVGPAMLEDLKAGQRGEHASNLGALIASELVAGTGKPAYIVDPVVVDEADPKVKITGLKELPRRVISHALNQIATARRYAEEHETFYERINVIVAHMGGGITVGAHRRGRYIDVNNGLDGEGPFSPQRTGTLPVGQLIDLCFSGKYTKAELKLLNKGRGGLIDLLGTSDMREVERRVDAGDAEAKAVYDALAYQIAKAITALVPAFGGDRIDAVLLTGGMARSPKLVGELNRLTAALGCPVKVYPGENEMAALAKGALRVLSGRETAKDYPPQA</sequence>
<dbReference type="HAMAP" id="MF_00542">
    <property type="entry name" value="Butyrate_kinase"/>
    <property type="match status" value="1"/>
</dbReference>
<dbReference type="Gene3D" id="3.40.50.10950">
    <property type="match status" value="1"/>
</dbReference>
<dbReference type="InterPro" id="IPR043129">
    <property type="entry name" value="ATPase_NBD"/>
</dbReference>
<gene>
    <name evidence="9" type="primary">buk</name>
    <name evidence="12" type="ORF">GETHOR_13720</name>
</gene>
<dbReference type="InterPro" id="IPR042113">
    <property type="entry name" value="P_AcTrfase_dom1"/>
</dbReference>
<dbReference type="Pfam" id="PF00871">
    <property type="entry name" value="Acetate_kinase"/>
    <property type="match status" value="1"/>
</dbReference>
<evidence type="ECO:0000256" key="1">
    <source>
        <dbReference type="ARBA" id="ARBA00004496"/>
    </source>
</evidence>
<dbReference type="PANTHER" id="PTHR21060">
    <property type="entry name" value="ACETATE KINASE"/>
    <property type="match status" value="1"/>
</dbReference>
<keyword evidence="13" id="KW-1185">Reference proteome</keyword>
<dbReference type="PROSITE" id="PS01076">
    <property type="entry name" value="ACETATE_KINASE_2"/>
    <property type="match status" value="1"/>
</dbReference>
<keyword evidence="7 9" id="KW-0067">ATP-binding</keyword>
<dbReference type="Pfam" id="PF01515">
    <property type="entry name" value="PTA_PTB"/>
    <property type="match status" value="1"/>
</dbReference>
<keyword evidence="5 9" id="KW-0547">Nucleotide-binding</keyword>
<dbReference type="InterPro" id="IPR042112">
    <property type="entry name" value="P_AcTrfase_dom2"/>
</dbReference>
<dbReference type="EC" id="2.7.2.7" evidence="9"/>
<evidence type="ECO:0000256" key="8">
    <source>
        <dbReference type="ARBA" id="ARBA00048596"/>
    </source>
</evidence>
<protein>
    <recommendedName>
        <fullName evidence="9">Probable butyrate kinase</fullName>
        <shortName evidence="9">BK</shortName>
        <ecNumber evidence="9">2.7.2.7</ecNumber>
    </recommendedName>
    <alternativeName>
        <fullName evidence="9">Branched-chain carboxylic acid kinase</fullName>
    </alternativeName>
</protein>
<dbReference type="SUPFAM" id="SSF53659">
    <property type="entry name" value="Isocitrate/Isopropylmalate dehydrogenase-like"/>
    <property type="match status" value="1"/>
</dbReference>
<evidence type="ECO:0000313" key="13">
    <source>
        <dbReference type="Proteomes" id="UP001242010"/>
    </source>
</evidence>
<evidence type="ECO:0000256" key="10">
    <source>
        <dbReference type="RuleBase" id="RU003835"/>
    </source>
</evidence>
<evidence type="ECO:0000256" key="3">
    <source>
        <dbReference type="ARBA" id="ARBA00022490"/>
    </source>
</evidence>
<proteinExistence type="inferred from homology"/>
<keyword evidence="3 9" id="KW-0963">Cytoplasm</keyword>
<dbReference type="NCBIfam" id="TIGR02707">
    <property type="entry name" value="butyr_kinase"/>
    <property type="match status" value="1"/>
</dbReference>